<name>A0ABP0QNX1_9DINO</name>
<dbReference type="Proteomes" id="UP001642484">
    <property type="component" value="Unassembled WGS sequence"/>
</dbReference>
<organism evidence="1 2">
    <name type="scientific">Durusdinium trenchii</name>
    <dbReference type="NCBI Taxonomy" id="1381693"/>
    <lineage>
        <taxon>Eukaryota</taxon>
        <taxon>Sar</taxon>
        <taxon>Alveolata</taxon>
        <taxon>Dinophyceae</taxon>
        <taxon>Suessiales</taxon>
        <taxon>Symbiodiniaceae</taxon>
        <taxon>Durusdinium</taxon>
    </lineage>
</organism>
<accession>A0ABP0QNX1</accession>
<gene>
    <name evidence="1" type="ORF">CCMP2556_LOCUS43128</name>
</gene>
<proteinExistence type="predicted"/>
<evidence type="ECO:0000313" key="2">
    <source>
        <dbReference type="Proteomes" id="UP001642484"/>
    </source>
</evidence>
<protein>
    <submittedName>
        <fullName evidence="1">Uncharacterized protein</fullName>
    </submittedName>
</protein>
<keyword evidence="2" id="KW-1185">Reference proteome</keyword>
<evidence type="ECO:0000313" key="1">
    <source>
        <dbReference type="EMBL" id="CAK9089644.1"/>
    </source>
</evidence>
<sequence length="307" mass="34450">MVFDSMFHHGQWEDHPITDVAPVRHWNLRHSHTQDAGHAVHAPDVITPIRPRHLRGQEGPWFLAPKGTPEATLVKLREPLQPERSLEDRPILTSAVQQRPEAQMAGSVTGGTPQQVYDLHSHLEHPLAQGSWQQELPECALGPHSLRHTISYSNLNGQEQIQETEVTCSGDDCETTTSNVLPQIIRVREPKAKRMCSGSPGLIWDGLDTVVHRVTNSARRVLGYAPVETEKTPHENLQPLALRSEGVMKMYTYSNNNGQEEMKEVQSHCKDGTCVQRSRIFAPSSVKEHLQHDAKEIRPQAAQAYQA</sequence>
<reference evidence="1 2" key="1">
    <citation type="submission" date="2024-02" db="EMBL/GenBank/DDBJ databases">
        <authorList>
            <person name="Chen Y."/>
            <person name="Shah S."/>
            <person name="Dougan E. K."/>
            <person name="Thang M."/>
            <person name="Chan C."/>
        </authorList>
    </citation>
    <scope>NUCLEOTIDE SEQUENCE [LARGE SCALE GENOMIC DNA]</scope>
</reference>
<comment type="caution">
    <text evidence="1">The sequence shown here is derived from an EMBL/GenBank/DDBJ whole genome shotgun (WGS) entry which is preliminary data.</text>
</comment>
<dbReference type="EMBL" id="CAXAMN010024751">
    <property type="protein sequence ID" value="CAK9089644.1"/>
    <property type="molecule type" value="Genomic_DNA"/>
</dbReference>